<dbReference type="AlphaFoldDB" id="A0A3N4IE09"/>
<feature type="region of interest" description="Disordered" evidence="1">
    <location>
        <begin position="853"/>
        <end position="887"/>
    </location>
</feature>
<sequence length="922" mass="100567">MDFGYTYSATTVVTPATPTTTTLRVHNTTSGPLSDLSTPLQDLPTATLLANTTLRPQWSTPSRAAALESVLSALSTPLTTASAFSASAYRNRRRHALGDGLQAFGKLAETNEYGPVTLPAASTALTGSDAHLGLRALTTALLTFFTTATTTSLLSTILPQTLTPLQAPTYSGPVLAALRRYVTEVEAEETIDPFRKQLLDSTSAAARKLLKSEFVGFNELQGGTEEFANVAGLLLWLLAPRNSRSKQVYPTSSLTTWALSVALSSLGFEVNPQYDLIDTQSLYDTTFTSRFEPQKPQVFHVIGEWGQTDPLRPQTKKAWCKPHTVFTSVRELPQHIFRNEAAPYTHELLSILFEDVFSYVRHTIEDGVRMPVREEDLGKADRRLQTLIERSAGFVQGFYTMSRRRASYVDVVLTVLGVIRDLSLAWLDWIESTDKRSKRHSTGSTLYKRKALVVGAALDAYELAGVQDTQFQGLGFSPFDIAETAIFGAAYGLLSTSINWNNGGRPKTEDLEVAFWHRGWGAHYNLTNYVGEPPERDGIRACAFGLDIFDTLDWLLQRRVICQLTERLRRVENNGMMSPGPGGRASPEARFGSPLERDQREFKLIHAMLTGTQYALEPNTPPPAAIYTAGITLLKPHIVNPTMKFTQQPYAVFTALPLDLPVSADGTIPISPPQQSLNRPFTIPLNNHIRNEPITIKPTDTPLDLTFAPDWDAEGAGAGMDDPSASAGSTPPIVARLTSTSNNVGQLPNLALQHLLHPHFRQLWTNVPSHSTSIPCQCGNPQKTSSAPRLWRELQVSELLSFKSLHMQLRANVGRPFWLVVQTGGCEVSRMLTVLATARVLFEWRKMRGPGYKGFGQPPGGPGGPNGMGGGGPNGMNGGPPGGPGGPMGGLEDLVFVECWRCFEQRAGGVGQSGGMKIIVAV</sequence>
<organism evidence="2 3">
    <name type="scientific">Ascobolus immersus RN42</name>
    <dbReference type="NCBI Taxonomy" id="1160509"/>
    <lineage>
        <taxon>Eukaryota</taxon>
        <taxon>Fungi</taxon>
        <taxon>Dikarya</taxon>
        <taxon>Ascomycota</taxon>
        <taxon>Pezizomycotina</taxon>
        <taxon>Pezizomycetes</taxon>
        <taxon>Pezizales</taxon>
        <taxon>Ascobolaceae</taxon>
        <taxon>Ascobolus</taxon>
    </lineage>
</organism>
<feature type="region of interest" description="Disordered" evidence="1">
    <location>
        <begin position="712"/>
        <end position="734"/>
    </location>
</feature>
<reference evidence="2 3" key="1">
    <citation type="journal article" date="2018" name="Nat. Ecol. Evol.">
        <title>Pezizomycetes genomes reveal the molecular basis of ectomycorrhizal truffle lifestyle.</title>
        <authorList>
            <person name="Murat C."/>
            <person name="Payen T."/>
            <person name="Noel B."/>
            <person name="Kuo A."/>
            <person name="Morin E."/>
            <person name="Chen J."/>
            <person name="Kohler A."/>
            <person name="Krizsan K."/>
            <person name="Balestrini R."/>
            <person name="Da Silva C."/>
            <person name="Montanini B."/>
            <person name="Hainaut M."/>
            <person name="Levati E."/>
            <person name="Barry K.W."/>
            <person name="Belfiori B."/>
            <person name="Cichocki N."/>
            <person name="Clum A."/>
            <person name="Dockter R.B."/>
            <person name="Fauchery L."/>
            <person name="Guy J."/>
            <person name="Iotti M."/>
            <person name="Le Tacon F."/>
            <person name="Lindquist E.A."/>
            <person name="Lipzen A."/>
            <person name="Malagnac F."/>
            <person name="Mello A."/>
            <person name="Molinier V."/>
            <person name="Miyauchi S."/>
            <person name="Poulain J."/>
            <person name="Riccioni C."/>
            <person name="Rubini A."/>
            <person name="Sitrit Y."/>
            <person name="Splivallo R."/>
            <person name="Traeger S."/>
            <person name="Wang M."/>
            <person name="Zifcakova L."/>
            <person name="Wipf D."/>
            <person name="Zambonelli A."/>
            <person name="Paolocci F."/>
            <person name="Nowrousian M."/>
            <person name="Ottonello S."/>
            <person name="Baldrian P."/>
            <person name="Spatafora J.W."/>
            <person name="Henrissat B."/>
            <person name="Nagy L.G."/>
            <person name="Aury J.M."/>
            <person name="Wincker P."/>
            <person name="Grigoriev I.V."/>
            <person name="Bonfante P."/>
            <person name="Martin F.M."/>
        </authorList>
    </citation>
    <scope>NUCLEOTIDE SEQUENCE [LARGE SCALE GENOMIC DNA]</scope>
    <source>
        <strain evidence="2 3">RN42</strain>
    </source>
</reference>
<protein>
    <submittedName>
        <fullName evidence="2">Uncharacterized protein</fullName>
    </submittedName>
</protein>
<gene>
    <name evidence="2" type="ORF">BJ508DRAFT_305771</name>
</gene>
<keyword evidence="3" id="KW-1185">Reference proteome</keyword>
<dbReference type="Proteomes" id="UP000275078">
    <property type="component" value="Unassembled WGS sequence"/>
</dbReference>
<proteinExistence type="predicted"/>
<accession>A0A3N4IE09</accession>
<evidence type="ECO:0000256" key="1">
    <source>
        <dbReference type="SAM" id="MobiDB-lite"/>
    </source>
</evidence>
<evidence type="ECO:0000313" key="2">
    <source>
        <dbReference type="EMBL" id="RPA82380.1"/>
    </source>
</evidence>
<dbReference type="EMBL" id="ML119672">
    <property type="protein sequence ID" value="RPA82380.1"/>
    <property type="molecule type" value="Genomic_DNA"/>
</dbReference>
<name>A0A3N4IE09_ASCIM</name>
<evidence type="ECO:0000313" key="3">
    <source>
        <dbReference type="Proteomes" id="UP000275078"/>
    </source>
</evidence>